<evidence type="ECO:0000259" key="9">
    <source>
        <dbReference type="Pfam" id="PF22451"/>
    </source>
</evidence>
<organism evidence="10 11">
    <name type="scientific">endosymbiont of Galathealinum brachiosum</name>
    <dbReference type="NCBI Taxonomy" id="2200906"/>
    <lineage>
        <taxon>Bacteria</taxon>
        <taxon>Pseudomonadati</taxon>
        <taxon>Pseudomonadota</taxon>
        <taxon>Gammaproteobacteria</taxon>
        <taxon>sulfur-oxidizing symbionts</taxon>
    </lineage>
</organism>
<dbReference type="Pfam" id="PF17805">
    <property type="entry name" value="AsnC_trans_reg2"/>
    <property type="match status" value="1"/>
</dbReference>
<comment type="similarity">
    <text evidence="3">Belongs to the Ahb/Nir family.</text>
</comment>
<dbReference type="EC" id="4.1.1.111" evidence="5"/>
<dbReference type="Proteomes" id="UP000254266">
    <property type="component" value="Unassembled WGS sequence"/>
</dbReference>
<dbReference type="EMBL" id="QFXC01000003">
    <property type="protein sequence ID" value="RDH85662.1"/>
    <property type="molecule type" value="Genomic_DNA"/>
</dbReference>
<dbReference type="PANTHER" id="PTHR43413:SF1">
    <property type="entry name" value="SIROHEME DECARBOXYLASE NIRL SUBUNIT"/>
    <property type="match status" value="1"/>
</dbReference>
<reference evidence="10 11" key="1">
    <citation type="journal article" date="2018" name="ISME J.">
        <title>Endosymbiont genomes yield clues of tubeworm success.</title>
        <authorList>
            <person name="Li Y."/>
            <person name="Liles M.R."/>
            <person name="Halanych K.M."/>
        </authorList>
    </citation>
    <scope>NUCLEOTIDE SEQUENCE [LARGE SCALE GENOMIC DNA]</scope>
    <source>
        <strain evidence="10">A1464</strain>
    </source>
</reference>
<comment type="caution">
    <text evidence="10">The sequence shown here is derived from an EMBL/GenBank/DDBJ whole genome shotgun (WGS) entry which is preliminary data.</text>
</comment>
<dbReference type="Gene3D" id="3.30.70.3460">
    <property type="match status" value="1"/>
</dbReference>
<keyword evidence="1" id="KW-0456">Lyase</keyword>
<dbReference type="AlphaFoldDB" id="A0A370DL83"/>
<evidence type="ECO:0000256" key="5">
    <source>
        <dbReference type="ARBA" id="ARBA00023471"/>
    </source>
</evidence>
<dbReference type="GO" id="GO:0016829">
    <property type="term" value="F:lyase activity"/>
    <property type="evidence" value="ECO:0007669"/>
    <property type="project" value="UniProtKB-KW"/>
</dbReference>
<dbReference type="InterPro" id="IPR053953">
    <property type="entry name" value="NirdL-like_HTH"/>
</dbReference>
<evidence type="ECO:0000256" key="6">
    <source>
        <dbReference type="ARBA" id="ARBA00045291"/>
    </source>
</evidence>
<evidence type="ECO:0000313" key="10">
    <source>
        <dbReference type="EMBL" id="RDH85662.1"/>
    </source>
</evidence>
<evidence type="ECO:0000256" key="2">
    <source>
        <dbReference type="ARBA" id="ARBA00023444"/>
    </source>
</evidence>
<keyword evidence="11" id="KW-1185">Reference proteome</keyword>
<gene>
    <name evidence="10" type="ORF">DIZ80_01660</name>
</gene>
<feature type="domain" description="Siroheme decarboxylase AsnC-like ligand binding" evidence="8">
    <location>
        <begin position="60"/>
        <end position="148"/>
    </location>
</feature>
<comment type="subunit">
    <text evidence="4">Probably forms a complex composed of NirD, NirL, NirG and NirH. All proteins are required for the total conversion of siroheme to didecarboxysiroheme.</text>
</comment>
<evidence type="ECO:0000259" key="8">
    <source>
        <dbReference type="Pfam" id="PF17805"/>
    </source>
</evidence>
<comment type="pathway">
    <text evidence="2">Porphyrin-containing compound metabolism.</text>
</comment>
<protein>
    <recommendedName>
        <fullName evidence="5">siroheme decarboxylase</fullName>
        <ecNumber evidence="5">4.1.1.111</ecNumber>
    </recommendedName>
</protein>
<evidence type="ECO:0000256" key="4">
    <source>
        <dbReference type="ARBA" id="ARBA00023465"/>
    </source>
</evidence>
<dbReference type="InterPro" id="IPR040523">
    <property type="entry name" value="AsnC_trans_reg2"/>
</dbReference>
<dbReference type="InterPro" id="IPR050684">
    <property type="entry name" value="HTH-Siroheme_Decarb"/>
</dbReference>
<name>A0A370DL83_9GAMM</name>
<feature type="domain" description="Siroheme decarboxylase NirL-like HTH" evidence="9">
    <location>
        <begin position="4"/>
        <end position="47"/>
    </location>
</feature>
<dbReference type="PANTHER" id="PTHR43413">
    <property type="entry name" value="TRANSCRIPTIONAL REGULATOR, ASNC FAMILY"/>
    <property type="match status" value="1"/>
</dbReference>
<proteinExistence type="inferred from homology"/>
<evidence type="ECO:0000256" key="7">
    <source>
        <dbReference type="ARBA" id="ARBA00048470"/>
    </source>
</evidence>
<comment type="function">
    <text evidence="6">Involved in heme d1 biosynthesis. Catalyzes the decarboxylation of siroheme into didecarboxysiroheme.</text>
</comment>
<sequence length="171" mass="20002">MINERRLISVLQKGLPLVSHPYESIAREINSTEDEVINYIQLMQNKGDIKRFGLVVRHRKLGYKANAMVVWDIPEQRVDALGQCFGQFDFVTLSYRRPRHLPDWPYNLFCMIHGQDKKDVMNNLSLMIQSCEVQDVNHELLFSTRCFKQRGAIYIHCNDDEDETKTDKVAV</sequence>
<evidence type="ECO:0000313" key="11">
    <source>
        <dbReference type="Proteomes" id="UP000254266"/>
    </source>
</evidence>
<evidence type="ECO:0000256" key="3">
    <source>
        <dbReference type="ARBA" id="ARBA00023457"/>
    </source>
</evidence>
<dbReference type="Pfam" id="PF22451">
    <property type="entry name" value="NirdL-like_HTH"/>
    <property type="match status" value="1"/>
</dbReference>
<comment type="catalytic activity">
    <reaction evidence="7">
        <text>siroheme + 2 H(+) = 12,18-didecarboxysiroheme + 2 CO2</text>
        <dbReference type="Rhea" id="RHEA:19093"/>
        <dbReference type="ChEBI" id="CHEBI:15378"/>
        <dbReference type="ChEBI" id="CHEBI:16526"/>
        <dbReference type="ChEBI" id="CHEBI:60052"/>
        <dbReference type="ChEBI" id="CHEBI:140497"/>
        <dbReference type="EC" id="4.1.1.111"/>
    </reaction>
</comment>
<accession>A0A370DL83</accession>
<evidence type="ECO:0000256" key="1">
    <source>
        <dbReference type="ARBA" id="ARBA00023239"/>
    </source>
</evidence>